<name>A0A4Q9FIU2_9FLAO</name>
<evidence type="ECO:0000256" key="1">
    <source>
        <dbReference type="SAM" id="Phobius"/>
    </source>
</evidence>
<accession>A0A4Q9FIU2</accession>
<dbReference type="Proteomes" id="UP000292372">
    <property type="component" value="Unassembled WGS sequence"/>
</dbReference>
<dbReference type="OrthoDB" id="1161290at2"/>
<feature type="transmembrane region" description="Helical" evidence="1">
    <location>
        <begin position="107"/>
        <end position="128"/>
    </location>
</feature>
<sequence length="159" mass="17913">MFITLNILLISVLAIILYQDMMRRTIHAILPLGVLLVSIAINLISNNYSLYQALYNLCFIAINILGITLYFSLKYKTLVNPIDSFIGMGDIAFFIAITPLFNLKPFILFFIIGLLFSLLVHCALHLFRKTKTIPLAGYLSLFLAITIIADNILEVNITL</sequence>
<feature type="transmembrane region" description="Helical" evidence="1">
    <location>
        <begin position="85"/>
        <end position="101"/>
    </location>
</feature>
<feature type="transmembrane region" description="Helical" evidence="1">
    <location>
        <begin position="29"/>
        <end position="48"/>
    </location>
</feature>
<dbReference type="AlphaFoldDB" id="A0A4Q9FIU2"/>
<comment type="caution">
    <text evidence="2">The sequence shown here is derived from an EMBL/GenBank/DDBJ whole genome shotgun (WGS) entry which is preliminary data.</text>
</comment>
<keyword evidence="1" id="KW-0812">Transmembrane</keyword>
<feature type="transmembrane region" description="Helical" evidence="1">
    <location>
        <begin position="54"/>
        <end position="73"/>
    </location>
</feature>
<reference evidence="2 3" key="1">
    <citation type="journal article" date="2015" name="Int. J. Syst. Evol. Microbiol.">
        <title>Hyunsoonleella pacifica sp. nov., isolated from seawater of South Pacific Gyre.</title>
        <authorList>
            <person name="Gao X."/>
            <person name="Zhang Z."/>
            <person name="Dai X."/>
            <person name="Zhang X.H."/>
        </authorList>
    </citation>
    <scope>NUCLEOTIDE SEQUENCE [LARGE SCALE GENOMIC DNA]</scope>
    <source>
        <strain evidence="2 3">SW033</strain>
    </source>
</reference>
<feature type="transmembrane region" description="Helical" evidence="1">
    <location>
        <begin position="6"/>
        <end position="22"/>
    </location>
</feature>
<dbReference type="EMBL" id="SIRS01000009">
    <property type="protein sequence ID" value="TBN11964.1"/>
    <property type="molecule type" value="Genomic_DNA"/>
</dbReference>
<proteinExistence type="predicted"/>
<evidence type="ECO:0000313" key="2">
    <source>
        <dbReference type="EMBL" id="TBN11964.1"/>
    </source>
</evidence>
<protein>
    <submittedName>
        <fullName evidence="2">Uncharacterized protein</fullName>
    </submittedName>
</protein>
<dbReference type="RefSeq" id="WP_130938474.1">
    <property type="nucleotide sequence ID" value="NZ_BMEE01000001.1"/>
</dbReference>
<evidence type="ECO:0000313" key="3">
    <source>
        <dbReference type="Proteomes" id="UP000292372"/>
    </source>
</evidence>
<keyword evidence="3" id="KW-1185">Reference proteome</keyword>
<keyword evidence="1" id="KW-1133">Transmembrane helix</keyword>
<keyword evidence="1" id="KW-0472">Membrane</keyword>
<feature type="transmembrane region" description="Helical" evidence="1">
    <location>
        <begin position="135"/>
        <end position="153"/>
    </location>
</feature>
<gene>
    <name evidence="2" type="ORF">EYD46_17505</name>
</gene>
<organism evidence="2 3">
    <name type="scientific">Hyunsoonleella pacifica</name>
    <dbReference type="NCBI Taxonomy" id="1080224"/>
    <lineage>
        <taxon>Bacteria</taxon>
        <taxon>Pseudomonadati</taxon>
        <taxon>Bacteroidota</taxon>
        <taxon>Flavobacteriia</taxon>
        <taxon>Flavobacteriales</taxon>
        <taxon>Flavobacteriaceae</taxon>
    </lineage>
</organism>
<dbReference type="Gene3D" id="1.20.120.1220">
    <property type="match status" value="1"/>
</dbReference>